<sequence length="497" mass="57430">MFFRQLKKIKRFFPMSEIAFNRLIKGAIKIIIFAVIGIVIWSNRDLIKHSYFKQNSDGQLIYHPVITDTASVIFRERQCENIHQSRSRRPHINRNIYKGSVDNDFSGDKELARIQESESDIGIISILEEIITTTGNTISYFSAIIAALSIVAGIAMWKYYQKFLTTEERINKLKNSTLDNALITLYAVPFTEATQITSSKHLKAIRHIAELASDEENTIKENPKYTSLLLCKGLYSYFNGEYKNAIKAMLDAEKIVRYKKDYEPVKETISFHLSRTYKQFAFSIGEEKGWEKLDEKERKKILCLLNEAGYYATKAPSWLETSLILSIALIKARLSTQKNESAKIDDNILGITNRIFSGDENEPFSFNKMTAAPVQIKIYENSSNKVDANNLRNHFIFYMESRLQGQTGYNILASWYLSMARILCEMEGENNIDKADLYIDLSKSYYNRVKNDNDIRTLFAYDCLTEISKKCFEKLSDDIKRTISERKHGQNNPNNRQ</sequence>
<keyword evidence="1" id="KW-1133">Transmembrane helix</keyword>
<dbReference type="EMBL" id="QEKY01000004">
    <property type="protein sequence ID" value="PVZ12813.1"/>
    <property type="molecule type" value="Genomic_DNA"/>
</dbReference>
<feature type="transmembrane region" description="Helical" evidence="1">
    <location>
        <begin position="20"/>
        <end position="41"/>
    </location>
</feature>
<dbReference type="AlphaFoldDB" id="A0A2U1FKS4"/>
<evidence type="ECO:0000256" key="1">
    <source>
        <dbReference type="SAM" id="Phobius"/>
    </source>
</evidence>
<keyword evidence="1" id="KW-0472">Membrane</keyword>
<protein>
    <submittedName>
        <fullName evidence="2">Uncharacterized protein</fullName>
    </submittedName>
</protein>
<dbReference type="Proteomes" id="UP000245462">
    <property type="component" value="Unassembled WGS sequence"/>
</dbReference>
<evidence type="ECO:0000313" key="3">
    <source>
        <dbReference type="Proteomes" id="UP000245462"/>
    </source>
</evidence>
<evidence type="ECO:0000313" key="2">
    <source>
        <dbReference type="EMBL" id="PVZ12813.1"/>
    </source>
</evidence>
<keyword evidence="3" id="KW-1185">Reference proteome</keyword>
<keyword evidence="1" id="KW-0812">Transmembrane</keyword>
<comment type="caution">
    <text evidence="2">The sequence shown here is derived from an EMBL/GenBank/DDBJ whole genome shotgun (WGS) entry which is preliminary data.</text>
</comment>
<accession>A0A2U1FKS4</accession>
<organism evidence="2 3">
    <name type="scientific">Porphyromonas loveana</name>
    <dbReference type="NCBI Taxonomy" id="1884669"/>
    <lineage>
        <taxon>Bacteria</taxon>
        <taxon>Pseudomonadati</taxon>
        <taxon>Bacteroidota</taxon>
        <taxon>Bacteroidia</taxon>
        <taxon>Bacteroidales</taxon>
        <taxon>Porphyromonadaceae</taxon>
        <taxon>Porphyromonas</taxon>
    </lineage>
</organism>
<gene>
    <name evidence="2" type="ORF">C7382_104120</name>
</gene>
<proteinExistence type="predicted"/>
<reference evidence="2 3" key="1">
    <citation type="submission" date="2018-04" db="EMBL/GenBank/DDBJ databases">
        <title>Genomic Encyclopedia of Type Strains, Phase IV (KMG-IV): sequencing the most valuable type-strain genomes for metagenomic binning, comparative biology and taxonomic classification.</title>
        <authorList>
            <person name="Goeker M."/>
        </authorList>
    </citation>
    <scope>NUCLEOTIDE SEQUENCE [LARGE SCALE GENOMIC DNA]</scope>
    <source>
        <strain evidence="2 3">DSM 28520</strain>
    </source>
</reference>
<name>A0A2U1FKS4_9PORP</name>